<dbReference type="Proteomes" id="UP001281147">
    <property type="component" value="Unassembled WGS sequence"/>
</dbReference>
<comment type="caution">
    <text evidence="1">The sequence shown here is derived from an EMBL/GenBank/DDBJ whole genome shotgun (WGS) entry which is preliminary data.</text>
</comment>
<sequence>MPTEQFVTSIGAPSKPPTTNVAKDAAIFIHEFQPLLAQRTIYKKSATPPNCLAVSRSHIFAAQAEKAVVHVYSREKGNQEATVPFTERITSIAFACDETVLVLGTAEGRLFLWEVASGRQISTTQAHLQPVTKVVIDPTQNFLLSASKDSTVHLWSLPALLSFSNAGVQPSSPIRTFTSHRAAVTALDVGHSSSFCNIAVSASQDKTCFVWDYHTNTVLRTYLLPAVPTCQVPDAADRAVYVGYEDGSVQQLSLYSVQNAAVGSATIQPPASSRWLSSDKTAGAVLSISLSFDGCSILTGHESGSVFAWDVAKAGLTTSLLQAPLPGPVTNLSLLPVSGFTGEHHSKLKIPSVVKPKFGAFDNANGAVPGNYTLNVEFNSNASALEQSSFQEALTAASFPVSMLDEGLNELLSWRSSIGKPDGSAQKETVDFMSLEDESEQPRQLSLEDQNVSLQAELEALRSLQRASFEKMDRINAERKALLEREQKRLGRTMPNGTGATINGAERMDLDVDDSSSSDG</sequence>
<keyword evidence="2" id="KW-1185">Reference proteome</keyword>
<evidence type="ECO:0000313" key="1">
    <source>
        <dbReference type="EMBL" id="KAK3702126.1"/>
    </source>
</evidence>
<proteinExistence type="predicted"/>
<evidence type="ECO:0000313" key="2">
    <source>
        <dbReference type="Proteomes" id="UP001281147"/>
    </source>
</evidence>
<dbReference type="EMBL" id="JAUTXU010000165">
    <property type="protein sequence ID" value="KAK3702126.1"/>
    <property type="molecule type" value="Genomic_DNA"/>
</dbReference>
<protein>
    <submittedName>
        <fullName evidence="1">Pre-rRNA-processing protein ipi3</fullName>
    </submittedName>
</protein>
<gene>
    <name evidence="1" type="primary">IPI3_2</name>
    <name evidence="1" type="ORF">LTR37_015101</name>
</gene>
<name>A0ACC3MRS3_9PEZI</name>
<organism evidence="1 2">
    <name type="scientific">Vermiconidia calcicola</name>
    <dbReference type="NCBI Taxonomy" id="1690605"/>
    <lineage>
        <taxon>Eukaryota</taxon>
        <taxon>Fungi</taxon>
        <taxon>Dikarya</taxon>
        <taxon>Ascomycota</taxon>
        <taxon>Pezizomycotina</taxon>
        <taxon>Dothideomycetes</taxon>
        <taxon>Dothideomycetidae</taxon>
        <taxon>Mycosphaerellales</taxon>
        <taxon>Extremaceae</taxon>
        <taxon>Vermiconidia</taxon>
    </lineage>
</organism>
<reference evidence="1" key="1">
    <citation type="submission" date="2023-07" db="EMBL/GenBank/DDBJ databases">
        <title>Black Yeasts Isolated from many extreme environments.</title>
        <authorList>
            <person name="Coleine C."/>
            <person name="Stajich J.E."/>
            <person name="Selbmann L."/>
        </authorList>
    </citation>
    <scope>NUCLEOTIDE SEQUENCE</scope>
    <source>
        <strain evidence="1">CCFEE 5714</strain>
    </source>
</reference>
<accession>A0ACC3MRS3</accession>